<evidence type="ECO:0000256" key="1">
    <source>
        <dbReference type="ARBA" id="ARBA00001933"/>
    </source>
</evidence>
<dbReference type="Gene3D" id="3.40.640.10">
    <property type="entry name" value="Type I PLP-dependent aspartate aminotransferase-like (Major domain)"/>
    <property type="match status" value="1"/>
</dbReference>
<gene>
    <name evidence="18" type="ORF">TCDM_06359</name>
</gene>
<dbReference type="PANTHER" id="PTHR42735:SF6">
    <property type="entry name" value="SPHINGOSINE-1-PHOSPHATE LYASE 1"/>
    <property type="match status" value="1"/>
</dbReference>
<evidence type="ECO:0000256" key="6">
    <source>
        <dbReference type="ARBA" id="ARBA00022824"/>
    </source>
</evidence>
<comment type="similarity">
    <text evidence="13">Belongs to the group II decarboxylase family. Sphingosine-1-phosphate lyase subfamily.</text>
</comment>
<dbReference type="InterPro" id="IPR015421">
    <property type="entry name" value="PyrdxlP-dep_Trfase_major"/>
</dbReference>
<evidence type="ECO:0000256" key="15">
    <source>
        <dbReference type="ARBA" id="ARBA00042568"/>
    </source>
</evidence>
<dbReference type="InterPro" id="IPR050477">
    <property type="entry name" value="GrpII_AminoAcid_Decarb"/>
</dbReference>
<evidence type="ECO:0000256" key="14">
    <source>
        <dbReference type="ARBA" id="ARBA00038965"/>
    </source>
</evidence>
<dbReference type="OrthoDB" id="10254570at2759"/>
<dbReference type="GO" id="GO:0030149">
    <property type="term" value="P:sphingolipid catabolic process"/>
    <property type="evidence" value="ECO:0007669"/>
    <property type="project" value="TreeGrafter"/>
</dbReference>
<dbReference type="InterPro" id="IPR002129">
    <property type="entry name" value="PyrdxlP-dep_de-COase"/>
</dbReference>
<dbReference type="Proteomes" id="UP000017861">
    <property type="component" value="Unassembled WGS sequence"/>
</dbReference>
<accession>V5AWV1</accession>
<keyword evidence="6" id="KW-0256">Endoplasmic reticulum</keyword>
<dbReference type="FunFam" id="3.40.640.10:FF:000020">
    <property type="entry name" value="sphingosine-1-phosphate lyase 1"/>
    <property type="match status" value="1"/>
</dbReference>
<organism evidence="18 19">
    <name type="scientific">Trypanosoma cruzi Dm28c</name>
    <dbReference type="NCBI Taxonomy" id="1416333"/>
    <lineage>
        <taxon>Eukaryota</taxon>
        <taxon>Discoba</taxon>
        <taxon>Euglenozoa</taxon>
        <taxon>Kinetoplastea</taxon>
        <taxon>Metakinetoplastina</taxon>
        <taxon>Trypanosomatida</taxon>
        <taxon>Trypanosomatidae</taxon>
        <taxon>Trypanosoma</taxon>
        <taxon>Schizotrypanum</taxon>
    </lineage>
</organism>
<evidence type="ECO:0000256" key="13">
    <source>
        <dbReference type="ARBA" id="ARBA00038302"/>
    </source>
</evidence>
<evidence type="ECO:0000313" key="18">
    <source>
        <dbReference type="EMBL" id="ESS65320.1"/>
    </source>
</evidence>
<evidence type="ECO:0000256" key="7">
    <source>
        <dbReference type="ARBA" id="ARBA00022898"/>
    </source>
</evidence>
<keyword evidence="5 17" id="KW-0812">Transmembrane</keyword>
<evidence type="ECO:0000256" key="11">
    <source>
        <dbReference type="ARBA" id="ARBA00023136"/>
    </source>
</evidence>
<evidence type="ECO:0000256" key="12">
    <source>
        <dbReference type="ARBA" id="ARBA00023239"/>
    </source>
</evidence>
<dbReference type="GO" id="GO:0008117">
    <property type="term" value="F:sphinganine-1-phosphate aldolase activity"/>
    <property type="evidence" value="ECO:0007669"/>
    <property type="project" value="UniProtKB-EC"/>
</dbReference>
<evidence type="ECO:0000256" key="5">
    <source>
        <dbReference type="ARBA" id="ARBA00022692"/>
    </source>
</evidence>
<dbReference type="InterPro" id="IPR015422">
    <property type="entry name" value="PyrdxlP-dep_Trfase_small"/>
</dbReference>
<evidence type="ECO:0000256" key="17">
    <source>
        <dbReference type="SAM" id="Phobius"/>
    </source>
</evidence>
<dbReference type="AlphaFoldDB" id="V5AWV1"/>
<dbReference type="VEuPathDB" id="TriTrypDB:TCDM_06359"/>
<dbReference type="Gene3D" id="6.10.140.2150">
    <property type="match status" value="1"/>
</dbReference>
<keyword evidence="9 17" id="KW-1133">Transmembrane helix</keyword>
<keyword evidence="12 18" id="KW-0456">Lyase</keyword>
<keyword evidence="10" id="KW-0443">Lipid metabolism</keyword>
<evidence type="ECO:0000256" key="3">
    <source>
        <dbReference type="ARBA" id="ARBA00004760"/>
    </source>
</evidence>
<dbReference type="SUPFAM" id="SSF53383">
    <property type="entry name" value="PLP-dependent transferases"/>
    <property type="match status" value="1"/>
</dbReference>
<proteinExistence type="inferred from homology"/>
<dbReference type="EC" id="4.1.2.27" evidence="14"/>
<evidence type="ECO:0000256" key="16">
    <source>
        <dbReference type="PIRSR" id="PIRSR602129-50"/>
    </source>
</evidence>
<feature type="modified residue" description="N6-(pyridoxal phosphate)lysine" evidence="16">
    <location>
        <position position="411"/>
    </location>
</feature>
<dbReference type="InterPro" id="IPR015424">
    <property type="entry name" value="PyrdxlP-dep_Trfase"/>
</dbReference>
<protein>
    <recommendedName>
        <fullName evidence="14">sphinganine-1-phosphate aldolase</fullName>
        <ecNumber evidence="14">4.1.2.27</ecNumber>
    </recommendedName>
    <alternativeName>
        <fullName evidence="15">Sphingosine-1-phosphate aldolase</fullName>
    </alternativeName>
</protein>
<evidence type="ECO:0000256" key="8">
    <source>
        <dbReference type="ARBA" id="ARBA00022919"/>
    </source>
</evidence>
<reference evidence="18 19" key="1">
    <citation type="journal article" date="2014" name="Genome Announc.">
        <title>Trypanosoma cruzi Clone Dm28c Draft Genome Sequence.</title>
        <authorList>
            <person name="Grisard E.C."/>
            <person name="Teixeira S.M."/>
            <person name="de Almeida L.G."/>
            <person name="Stoco P.H."/>
            <person name="Gerber A.L."/>
            <person name="Talavera-Lopez C."/>
            <person name="Lima O.C."/>
            <person name="Andersson B."/>
            <person name="de Vasconcelos A.T."/>
        </authorList>
    </citation>
    <scope>NUCLEOTIDE SEQUENCE [LARGE SCALE GENOMIC DNA]</scope>
    <source>
        <strain evidence="18 19">Dm28c</strain>
    </source>
</reference>
<evidence type="ECO:0000256" key="2">
    <source>
        <dbReference type="ARBA" id="ARBA00004389"/>
    </source>
</evidence>
<comment type="subcellular location">
    <subcellularLocation>
        <location evidence="2">Endoplasmic reticulum membrane</location>
        <topology evidence="2">Single-pass membrane protein</topology>
    </subcellularLocation>
</comment>
<comment type="pathway">
    <text evidence="4">Sphingolipid metabolism.</text>
</comment>
<feature type="transmembrane region" description="Helical" evidence="17">
    <location>
        <begin position="57"/>
        <end position="82"/>
    </location>
</feature>
<sequence>MPFLLASLLQEFKKKKDEEKTKEFKLPFSFLLRESVSITSMGVSSKKMWCCWRVAPFHLSLALSSFIIIIIIIVCECFLGFLLMTLSDFIDQTLQGRRPSSIVYASVGTIVAAKLLTDIFKDGFLIKRSKFAKWRIIRTLTAPIIEREVKAAGKAFKMPAKKGEFKAKKLPEKSTTDERVLSLVKTFHEDLDKPYETGGFSGSVYHGGESHTQLINRVMELFQWSNPLHVDLFGATRKMEAEVASMVLHMFNGHLLPDACGTVTSGGTESIMMALKSYRDWGRAKRGIEKPSVIVGVTAHPAFDKGAEYFGINLIKVPVDPVTQKIDVKEVSKHIKYNTVAIVGSAPTFPHGTIDPISELAELAYRHKIGLHVDCCLGGFIVPFMEKAGFTVPIVDFRLPGVTTISCDTHKYGYAPKGSSTVLYRTKDLRSFQFCCVADWPGGIYCSPAVSGSKPGNVIAGTWAAMVRMGEEGYVENCRKIVNVRIKMTAALSKLPYITILGDPITSVFAFNSECIDIFILGDRLSERGWALNRLQFPSGLQFSVTLLQTNEGVVDRFIKDVTSIGEEMYMAVKEAEKEHRVVKKDDAGGSIYASQQRVSDRSIVKDILREFLDQYYSANH</sequence>
<dbReference type="GO" id="GO:0019752">
    <property type="term" value="P:carboxylic acid metabolic process"/>
    <property type="evidence" value="ECO:0007669"/>
    <property type="project" value="InterPro"/>
</dbReference>
<dbReference type="EMBL" id="AYLP01000067">
    <property type="protein sequence ID" value="ESS65320.1"/>
    <property type="molecule type" value="Genomic_DNA"/>
</dbReference>
<evidence type="ECO:0000256" key="10">
    <source>
        <dbReference type="ARBA" id="ARBA00023098"/>
    </source>
</evidence>
<dbReference type="GO" id="GO:0005789">
    <property type="term" value="C:endoplasmic reticulum membrane"/>
    <property type="evidence" value="ECO:0007669"/>
    <property type="project" value="UniProtKB-SubCell"/>
</dbReference>
<dbReference type="GO" id="GO:0030170">
    <property type="term" value="F:pyridoxal phosphate binding"/>
    <property type="evidence" value="ECO:0007669"/>
    <property type="project" value="InterPro"/>
</dbReference>
<dbReference type="Pfam" id="PF00282">
    <property type="entry name" value="Pyridoxal_deC"/>
    <property type="match status" value="1"/>
</dbReference>
<name>V5AWV1_TRYCR</name>
<evidence type="ECO:0000313" key="19">
    <source>
        <dbReference type="Proteomes" id="UP000017861"/>
    </source>
</evidence>
<dbReference type="PANTHER" id="PTHR42735">
    <property type="match status" value="1"/>
</dbReference>
<evidence type="ECO:0000256" key="4">
    <source>
        <dbReference type="ARBA" id="ARBA00004991"/>
    </source>
</evidence>
<evidence type="ECO:0000256" key="9">
    <source>
        <dbReference type="ARBA" id="ARBA00022989"/>
    </source>
</evidence>
<keyword evidence="11 17" id="KW-0472">Membrane</keyword>
<keyword evidence="8" id="KW-0746">Sphingolipid metabolism</keyword>
<feature type="transmembrane region" description="Helical" evidence="17">
    <location>
        <begin position="102"/>
        <end position="120"/>
    </location>
</feature>
<dbReference type="Gene3D" id="3.90.1150.10">
    <property type="entry name" value="Aspartate Aminotransferase, domain 1"/>
    <property type="match status" value="1"/>
</dbReference>
<comment type="caution">
    <text evidence="18">The sequence shown here is derived from an EMBL/GenBank/DDBJ whole genome shotgun (WGS) entry which is preliminary data.</text>
</comment>
<keyword evidence="7 16" id="KW-0663">Pyridoxal phosphate</keyword>
<comment type="cofactor">
    <cofactor evidence="1 16">
        <name>pyridoxal 5'-phosphate</name>
        <dbReference type="ChEBI" id="CHEBI:597326"/>
    </cofactor>
</comment>
<comment type="pathway">
    <text evidence="3">Lipid metabolism; sphingolipid metabolism.</text>
</comment>